<gene>
    <name evidence="1" type="ORF">AAE3_LOCUS1721</name>
</gene>
<organism evidence="1 2">
    <name type="scientific">Cyclocybe aegerita</name>
    <name type="common">Black poplar mushroom</name>
    <name type="synonym">Agrocybe aegerita</name>
    <dbReference type="NCBI Taxonomy" id="1973307"/>
    <lineage>
        <taxon>Eukaryota</taxon>
        <taxon>Fungi</taxon>
        <taxon>Dikarya</taxon>
        <taxon>Basidiomycota</taxon>
        <taxon>Agaricomycotina</taxon>
        <taxon>Agaricomycetes</taxon>
        <taxon>Agaricomycetidae</taxon>
        <taxon>Agaricales</taxon>
        <taxon>Agaricineae</taxon>
        <taxon>Bolbitiaceae</taxon>
        <taxon>Cyclocybe</taxon>
    </lineage>
</organism>
<dbReference type="EMBL" id="CACVBS010000024">
    <property type="protein sequence ID" value="CAA7259336.1"/>
    <property type="molecule type" value="Genomic_DNA"/>
</dbReference>
<reference evidence="1 2" key="1">
    <citation type="submission" date="2020-01" db="EMBL/GenBank/DDBJ databases">
        <authorList>
            <person name="Gupta K D."/>
        </authorList>
    </citation>
    <scope>NUCLEOTIDE SEQUENCE [LARGE SCALE GENOMIC DNA]</scope>
</reference>
<keyword evidence="2" id="KW-1185">Reference proteome</keyword>
<sequence length="208" mass="22325">MVQLAPIVVPCHPSTAPAIAAPLHVEHTGHVHTHEVHPEVEARELDTLEEREPIFGALKIARKVVGGVAKVAAGARSGRELGELAARDPENFDTRGFITTTIPGPARAGGPDTRTMRVAIRDIEHLDARSARNGRMGGRIGGAGVSRPAVLRSAVIDGHEELDRRLEPSDGLRAARMRQRMAGAKPGSHMITTKGARDLEELEELALR</sequence>
<comment type="caution">
    <text evidence="1">The sequence shown here is derived from an EMBL/GenBank/DDBJ whole genome shotgun (WGS) entry which is preliminary data.</text>
</comment>
<proteinExistence type="predicted"/>
<evidence type="ECO:0000313" key="1">
    <source>
        <dbReference type="EMBL" id="CAA7259336.1"/>
    </source>
</evidence>
<evidence type="ECO:0000313" key="2">
    <source>
        <dbReference type="Proteomes" id="UP000467700"/>
    </source>
</evidence>
<dbReference type="AlphaFoldDB" id="A0A8S0W6N4"/>
<dbReference type="Proteomes" id="UP000467700">
    <property type="component" value="Unassembled WGS sequence"/>
</dbReference>
<accession>A0A8S0W6N4</accession>
<name>A0A8S0W6N4_CYCAE</name>
<protein>
    <submittedName>
        <fullName evidence="1">Uncharacterized protein</fullName>
    </submittedName>
</protein>